<reference evidence="11" key="1">
    <citation type="submission" date="2015-08" db="EMBL/GenBank/DDBJ databases">
        <authorList>
            <person name="Kim K.M."/>
        </authorList>
    </citation>
    <scope>NUCLEOTIDE SEQUENCE [LARGE SCALE GENOMIC DNA]</scope>
    <source>
        <strain evidence="11">KCTC 23892</strain>
    </source>
</reference>
<comment type="catalytic activity">
    <reaction evidence="1 9">
        <text>S-adenosyl-L-methionine + a thiopurine = S-adenosyl-L-homocysteine + a thiopurine S-methylether.</text>
        <dbReference type="EC" id="2.1.1.67"/>
    </reaction>
</comment>
<evidence type="ECO:0000256" key="8">
    <source>
        <dbReference type="ARBA" id="ARBA00022691"/>
    </source>
</evidence>
<dbReference type="PIRSF" id="PIRSF023956">
    <property type="entry name" value="Thiopurine_S-methyltransferase"/>
    <property type="match status" value="1"/>
</dbReference>
<dbReference type="GO" id="GO:0032259">
    <property type="term" value="P:methylation"/>
    <property type="evidence" value="ECO:0007669"/>
    <property type="project" value="UniProtKB-KW"/>
</dbReference>
<evidence type="ECO:0000313" key="11">
    <source>
        <dbReference type="Proteomes" id="UP000094147"/>
    </source>
</evidence>
<dbReference type="Pfam" id="PF05724">
    <property type="entry name" value="TPMT"/>
    <property type="match status" value="1"/>
</dbReference>
<evidence type="ECO:0000256" key="4">
    <source>
        <dbReference type="ARBA" id="ARBA00011905"/>
    </source>
</evidence>
<feature type="binding site" evidence="9">
    <location>
        <position position="10"/>
    </location>
    <ligand>
        <name>S-adenosyl-L-methionine</name>
        <dbReference type="ChEBI" id="CHEBI:59789"/>
    </ligand>
</feature>
<dbReference type="RefSeq" id="WP_068989728.1">
    <property type="nucleotide sequence ID" value="NZ_CP012418.1"/>
</dbReference>
<dbReference type="InterPro" id="IPR029063">
    <property type="entry name" value="SAM-dependent_MTases_sf"/>
</dbReference>
<organism evidence="10 11">
    <name type="scientific">Kangiella sediminilitoris</name>
    <dbReference type="NCBI Taxonomy" id="1144748"/>
    <lineage>
        <taxon>Bacteria</taxon>
        <taxon>Pseudomonadati</taxon>
        <taxon>Pseudomonadota</taxon>
        <taxon>Gammaproteobacteria</taxon>
        <taxon>Kangiellales</taxon>
        <taxon>Kangiellaceae</taxon>
        <taxon>Kangiella</taxon>
    </lineage>
</organism>
<dbReference type="SUPFAM" id="SSF53335">
    <property type="entry name" value="S-adenosyl-L-methionine-dependent methyltransferases"/>
    <property type="match status" value="1"/>
</dbReference>
<dbReference type="EMBL" id="CP012418">
    <property type="protein sequence ID" value="AOE49385.1"/>
    <property type="molecule type" value="Genomic_DNA"/>
</dbReference>
<dbReference type="PANTHER" id="PTHR10259:SF11">
    <property type="entry name" value="THIOPURINE S-METHYLTRANSFERASE"/>
    <property type="match status" value="1"/>
</dbReference>
<dbReference type="InterPro" id="IPR025835">
    <property type="entry name" value="Thiopurine_S-MeTrfase"/>
</dbReference>
<dbReference type="PROSITE" id="PS51585">
    <property type="entry name" value="SAM_MT_TPMT"/>
    <property type="match status" value="1"/>
</dbReference>
<dbReference type="Proteomes" id="UP000094147">
    <property type="component" value="Chromosome"/>
</dbReference>
<gene>
    <name evidence="9" type="primary">tpm</name>
    <name evidence="10" type="ORF">KS2013_661</name>
</gene>
<dbReference type="KEGG" id="ksd:KS2013_661"/>
<dbReference type="EC" id="2.1.1.67" evidence="4 9"/>
<dbReference type="HAMAP" id="MF_00812">
    <property type="entry name" value="Thiopur_methtran"/>
    <property type="match status" value="1"/>
</dbReference>
<keyword evidence="8 9" id="KW-0949">S-adenosyl-L-methionine</keyword>
<dbReference type="PANTHER" id="PTHR10259">
    <property type="entry name" value="THIOPURINE S-METHYLTRANSFERASE"/>
    <property type="match status" value="1"/>
</dbReference>
<feature type="binding site" evidence="9">
    <location>
        <position position="122"/>
    </location>
    <ligand>
        <name>S-adenosyl-L-methionine</name>
        <dbReference type="ChEBI" id="CHEBI:59789"/>
    </ligand>
</feature>
<dbReference type="AlphaFoldDB" id="A0A1B3B9C8"/>
<dbReference type="Gene3D" id="3.40.50.150">
    <property type="entry name" value="Vaccinia Virus protein VP39"/>
    <property type="match status" value="1"/>
</dbReference>
<keyword evidence="6 9" id="KW-0489">Methyltransferase</keyword>
<comment type="subcellular location">
    <subcellularLocation>
        <location evidence="2 9">Cytoplasm</location>
    </subcellularLocation>
</comment>
<keyword evidence="11" id="KW-1185">Reference proteome</keyword>
<dbReference type="OrthoDB" id="9778208at2"/>
<sequence>MDYDFWNNCWLRPTQPFHLSQAHHFLVKYYQQYFDGKDKVLLPLCGKTRDLLFLSDQKIDAVGVEFNQHAVEEFWKESGIRPEITKVDNGVRYDAAHIHLWLSDFFQLHKKDTGSFQLIFDRAAIVALPLELRHKYASHLESFLSPDGQILLVTMDYDPKEMSGPPFCISERDLHELFPHAEITELDRHSILDSHPRWKELELSYLNEILYKIRLKH</sequence>
<dbReference type="STRING" id="1144748.KS2013_661"/>
<evidence type="ECO:0000256" key="3">
    <source>
        <dbReference type="ARBA" id="ARBA00008145"/>
    </source>
</evidence>
<protein>
    <recommendedName>
        <fullName evidence="4 9">Thiopurine S-methyltransferase</fullName>
        <ecNumber evidence="4 9">2.1.1.67</ecNumber>
    </recommendedName>
    <alternativeName>
        <fullName evidence="9">Thiopurine methyltransferase</fullName>
    </alternativeName>
</protein>
<keyword evidence="7 9" id="KW-0808">Transferase</keyword>
<dbReference type="InterPro" id="IPR008854">
    <property type="entry name" value="TPMT"/>
</dbReference>
<proteinExistence type="inferred from homology"/>
<evidence type="ECO:0000256" key="6">
    <source>
        <dbReference type="ARBA" id="ARBA00022603"/>
    </source>
</evidence>
<dbReference type="GO" id="GO:0005737">
    <property type="term" value="C:cytoplasm"/>
    <property type="evidence" value="ECO:0007669"/>
    <property type="project" value="UniProtKB-SubCell"/>
</dbReference>
<dbReference type="GO" id="GO:0008119">
    <property type="term" value="F:thiopurine S-methyltransferase activity"/>
    <property type="evidence" value="ECO:0007669"/>
    <property type="project" value="UniProtKB-UniRule"/>
</dbReference>
<accession>A0A1B3B9C8</accession>
<comment type="similarity">
    <text evidence="3 9">Belongs to the class I-like SAM-binding methyltransferase superfamily. TPMT family.</text>
</comment>
<feature type="binding site" evidence="9">
    <location>
        <position position="65"/>
    </location>
    <ligand>
        <name>S-adenosyl-L-methionine</name>
        <dbReference type="ChEBI" id="CHEBI:59789"/>
    </ligand>
</feature>
<evidence type="ECO:0000256" key="1">
    <source>
        <dbReference type="ARBA" id="ARBA00000903"/>
    </source>
</evidence>
<name>A0A1B3B9C8_9GAMM</name>
<dbReference type="FunFam" id="3.40.50.150:FF:000101">
    <property type="entry name" value="Thiopurine S-methyltransferase"/>
    <property type="match status" value="1"/>
</dbReference>
<evidence type="ECO:0000313" key="10">
    <source>
        <dbReference type="EMBL" id="AOE49385.1"/>
    </source>
</evidence>
<feature type="binding site" evidence="9">
    <location>
        <position position="44"/>
    </location>
    <ligand>
        <name>S-adenosyl-L-methionine</name>
        <dbReference type="ChEBI" id="CHEBI:59789"/>
    </ligand>
</feature>
<keyword evidence="5 9" id="KW-0963">Cytoplasm</keyword>
<evidence type="ECO:0000256" key="7">
    <source>
        <dbReference type="ARBA" id="ARBA00022679"/>
    </source>
</evidence>
<evidence type="ECO:0000256" key="5">
    <source>
        <dbReference type="ARBA" id="ARBA00022490"/>
    </source>
</evidence>
<evidence type="ECO:0000256" key="9">
    <source>
        <dbReference type="HAMAP-Rule" id="MF_00812"/>
    </source>
</evidence>
<evidence type="ECO:0000256" key="2">
    <source>
        <dbReference type="ARBA" id="ARBA00004496"/>
    </source>
</evidence>